<accession>A0A9W7BUF9</accession>
<dbReference type="Proteomes" id="UP001165085">
    <property type="component" value="Unassembled WGS sequence"/>
</dbReference>
<protein>
    <submittedName>
        <fullName evidence="1">Uncharacterized protein</fullName>
    </submittedName>
</protein>
<dbReference type="OrthoDB" id="186965at2759"/>
<keyword evidence="2" id="KW-1185">Reference proteome</keyword>
<dbReference type="EMBL" id="BRXY01000407">
    <property type="protein sequence ID" value="GMH92948.1"/>
    <property type="molecule type" value="Genomic_DNA"/>
</dbReference>
<organism evidence="1 2">
    <name type="scientific">Triparma strigata</name>
    <dbReference type="NCBI Taxonomy" id="1606541"/>
    <lineage>
        <taxon>Eukaryota</taxon>
        <taxon>Sar</taxon>
        <taxon>Stramenopiles</taxon>
        <taxon>Ochrophyta</taxon>
        <taxon>Bolidophyceae</taxon>
        <taxon>Parmales</taxon>
        <taxon>Triparmaceae</taxon>
        <taxon>Triparma</taxon>
    </lineage>
</organism>
<evidence type="ECO:0000313" key="2">
    <source>
        <dbReference type="Proteomes" id="UP001165085"/>
    </source>
</evidence>
<dbReference type="AlphaFoldDB" id="A0A9W7BUF9"/>
<comment type="caution">
    <text evidence="1">The sequence shown here is derived from an EMBL/GenBank/DDBJ whole genome shotgun (WGS) entry which is preliminary data.</text>
</comment>
<proteinExistence type="predicted"/>
<sequence>MSQGFGICGHKNSYSSGVKEGKWVEDLVGMDLARNPPNHPTLYTTEQREKMIHPKDMENRAGGEDLNMLSMDEIKVKNKGGLPSHMLFEHMGAPGADRFMSVNAMTFTAGEGSGGIRCEDLLSEKPSDDAKEALKIKPVKKKMILKSKGDARLDGLINSFETTSAGMAARANVRKANVNPFEGKELGERMPGVTFHRKPVTIGTALG</sequence>
<name>A0A9W7BUF9_9STRA</name>
<evidence type="ECO:0000313" key="1">
    <source>
        <dbReference type="EMBL" id="GMH92948.1"/>
    </source>
</evidence>
<gene>
    <name evidence="1" type="ORF">TrST_g3808</name>
</gene>
<reference evidence="2" key="1">
    <citation type="journal article" date="2023" name="Commun. Biol.">
        <title>Genome analysis of Parmales, the sister group of diatoms, reveals the evolutionary specialization of diatoms from phago-mixotrophs to photoautotrophs.</title>
        <authorList>
            <person name="Ban H."/>
            <person name="Sato S."/>
            <person name="Yoshikawa S."/>
            <person name="Yamada K."/>
            <person name="Nakamura Y."/>
            <person name="Ichinomiya M."/>
            <person name="Sato N."/>
            <person name="Blanc-Mathieu R."/>
            <person name="Endo H."/>
            <person name="Kuwata A."/>
            <person name="Ogata H."/>
        </authorList>
    </citation>
    <scope>NUCLEOTIDE SEQUENCE [LARGE SCALE GENOMIC DNA]</scope>
    <source>
        <strain evidence="2">NIES 3701</strain>
    </source>
</reference>